<comment type="subcellular location">
    <subcellularLocation>
        <location evidence="1 13">Cytoplasm</location>
    </subcellularLocation>
</comment>
<evidence type="ECO:0000256" key="12">
    <source>
        <dbReference type="ARBA" id="ARBA00025280"/>
    </source>
</evidence>
<feature type="binding site" evidence="13">
    <location>
        <position position="41"/>
    </location>
    <ligand>
        <name>Zn(2+)</name>
        <dbReference type="ChEBI" id="CHEBI:29105"/>
    </ligand>
</feature>
<keyword evidence="16" id="KW-1185">Reference proteome</keyword>
<evidence type="ECO:0000256" key="3">
    <source>
        <dbReference type="ARBA" id="ARBA00022679"/>
    </source>
</evidence>
<protein>
    <recommendedName>
        <fullName evidence="13">Acetyl-coenzyme A carboxylase carboxyl transferase subunit beta</fullName>
        <shortName evidence="13">ACCase subunit beta</shortName>
        <shortName evidence="13">Acetyl-CoA carboxylase carboxyltransferase subunit beta</shortName>
        <ecNumber evidence="13">2.1.3.15</ecNumber>
    </recommendedName>
</protein>
<evidence type="ECO:0000256" key="10">
    <source>
        <dbReference type="ARBA" id="ARBA00023098"/>
    </source>
</evidence>
<keyword evidence="4 13" id="KW-0479">Metal-binding</keyword>
<keyword evidence="8 13" id="KW-0862">Zinc</keyword>
<comment type="cofactor">
    <cofactor evidence="13">
        <name>Zn(2+)</name>
        <dbReference type="ChEBI" id="CHEBI:29105"/>
    </cofactor>
    <text evidence="13">Binds 1 zinc ion per subunit.</text>
</comment>
<feature type="domain" description="CoA carboxyltransferase N-terminal" evidence="14">
    <location>
        <begin position="15"/>
        <end position="272"/>
    </location>
</feature>
<dbReference type="Pfam" id="PF17848">
    <property type="entry name" value="Zn_ribbon_ACC"/>
    <property type="match status" value="1"/>
</dbReference>
<evidence type="ECO:0000259" key="14">
    <source>
        <dbReference type="PROSITE" id="PS50980"/>
    </source>
</evidence>
<dbReference type="UniPathway" id="UPA00655">
    <property type="reaction ID" value="UER00711"/>
</dbReference>
<dbReference type="InterPro" id="IPR041010">
    <property type="entry name" value="Znf-ACC"/>
</dbReference>
<feature type="binding site" evidence="13">
    <location>
        <position position="22"/>
    </location>
    <ligand>
        <name>Zn(2+)</name>
        <dbReference type="ChEBI" id="CHEBI:29105"/>
    </ligand>
</feature>
<feature type="binding site" evidence="13">
    <location>
        <position position="19"/>
    </location>
    <ligand>
        <name>Zn(2+)</name>
        <dbReference type="ChEBI" id="CHEBI:29105"/>
    </ligand>
</feature>
<comment type="catalytic activity">
    <reaction evidence="13">
        <text>N(6)-carboxybiotinyl-L-lysyl-[protein] + acetyl-CoA = N(6)-biotinyl-L-lysyl-[protein] + malonyl-CoA</text>
        <dbReference type="Rhea" id="RHEA:54728"/>
        <dbReference type="Rhea" id="RHEA-COMP:10505"/>
        <dbReference type="Rhea" id="RHEA-COMP:10506"/>
        <dbReference type="ChEBI" id="CHEBI:57288"/>
        <dbReference type="ChEBI" id="CHEBI:57384"/>
        <dbReference type="ChEBI" id="CHEBI:83144"/>
        <dbReference type="ChEBI" id="CHEBI:83145"/>
        <dbReference type="EC" id="2.1.3.15"/>
    </reaction>
</comment>
<dbReference type="InterPro" id="IPR029045">
    <property type="entry name" value="ClpP/crotonase-like_dom_sf"/>
</dbReference>
<accession>A0A6C2YKB4</accession>
<dbReference type="GO" id="GO:2001295">
    <property type="term" value="P:malonyl-CoA biosynthetic process"/>
    <property type="evidence" value="ECO:0007669"/>
    <property type="project" value="UniProtKB-UniRule"/>
</dbReference>
<keyword evidence="10 13" id="KW-0443">Lipid metabolism</keyword>
<keyword evidence="6 13" id="KW-0863">Zinc-finger</keyword>
<dbReference type="PROSITE" id="PS50980">
    <property type="entry name" value="COA_CT_NTER"/>
    <property type="match status" value="1"/>
</dbReference>
<sequence>MNMINRPKRGVPEGLWIQCPQCKATIFRKEAEAKLNVCPECAYHFYVPARERIRQLLDADSFEEWFPDLKSCDPLEFVDRIPYSQRLEEEQAKTGMNDAAVVGKGFIRGRPVVLGITDFAFMAGSMGSVVGEKLTRAIEEATRMKLPLIIVSGSGGGARMQEGILSLMQMAKISCALGKYDQAGGLYIAVLTNPTMGGVAASFALQGDITLAEPGALIGFAGKRTIWNTVRLELPEGFQTSEFLLKHGFVDRIVPRPELRTIVAQLIDYCEQ</sequence>
<dbReference type="GO" id="GO:0009317">
    <property type="term" value="C:acetyl-CoA carboxylase complex"/>
    <property type="evidence" value="ECO:0007669"/>
    <property type="project" value="InterPro"/>
</dbReference>
<dbReference type="RefSeq" id="WP_162657238.1">
    <property type="nucleotide sequence ID" value="NZ_LR593887.1"/>
</dbReference>
<dbReference type="GO" id="GO:0006633">
    <property type="term" value="P:fatty acid biosynthetic process"/>
    <property type="evidence" value="ECO:0007669"/>
    <property type="project" value="UniProtKB-KW"/>
</dbReference>
<comment type="pathway">
    <text evidence="13">Lipid metabolism; malonyl-CoA biosynthesis; malonyl-CoA from acetyl-CoA: step 1/1.</text>
</comment>
<dbReference type="GO" id="GO:0003989">
    <property type="term" value="F:acetyl-CoA carboxylase activity"/>
    <property type="evidence" value="ECO:0007669"/>
    <property type="project" value="InterPro"/>
</dbReference>
<dbReference type="PRINTS" id="PR01070">
    <property type="entry name" value="ACCCTRFRASEB"/>
</dbReference>
<evidence type="ECO:0000256" key="4">
    <source>
        <dbReference type="ARBA" id="ARBA00022723"/>
    </source>
</evidence>
<evidence type="ECO:0000313" key="16">
    <source>
        <dbReference type="Proteomes" id="UP000464378"/>
    </source>
</evidence>
<comment type="function">
    <text evidence="12 13">Component of the acetyl coenzyme A carboxylase (ACC) complex. Biotin carboxylase (BC) catalyzes the carboxylation of biotin on its carrier protein (BCCP) and then the CO(2) group is transferred by the transcarboxylase to acetyl-CoA to form malonyl-CoA.</text>
</comment>
<comment type="similarity">
    <text evidence="13">Belongs to the AccD/PCCB family.</text>
</comment>
<evidence type="ECO:0000256" key="1">
    <source>
        <dbReference type="ARBA" id="ARBA00004496"/>
    </source>
</evidence>
<dbReference type="EMBL" id="LR586016">
    <property type="protein sequence ID" value="VIP02020.1"/>
    <property type="molecule type" value="Genomic_DNA"/>
</dbReference>
<proteinExistence type="inferred from homology"/>
<feature type="binding site" evidence="13">
    <location>
        <position position="38"/>
    </location>
    <ligand>
        <name>Zn(2+)</name>
        <dbReference type="ChEBI" id="CHEBI:29105"/>
    </ligand>
</feature>
<dbReference type="InterPro" id="IPR011762">
    <property type="entry name" value="COA_CT_N"/>
</dbReference>
<keyword evidence="5 13" id="KW-0547">Nucleotide-binding</keyword>
<dbReference type="InterPro" id="IPR000438">
    <property type="entry name" value="Acetyl_CoA_COase_Trfase_b_su"/>
</dbReference>
<dbReference type="EC" id="2.1.3.15" evidence="13"/>
<keyword evidence="2 13" id="KW-0444">Lipid biosynthesis</keyword>
<comment type="subunit">
    <text evidence="13">Acetyl-CoA carboxylase is a heterohexamer composed of biotin carboxyl carrier protein (AccB), biotin carboxylase (AccC) and two subunits each of ACCase subunit alpha (AccA) and ACCase subunit beta (AccD).</text>
</comment>
<dbReference type="InParanoid" id="A0A6C2YKB4"/>
<dbReference type="GO" id="GO:0008270">
    <property type="term" value="F:zinc ion binding"/>
    <property type="evidence" value="ECO:0007669"/>
    <property type="project" value="UniProtKB-UniRule"/>
</dbReference>
<evidence type="ECO:0000256" key="7">
    <source>
        <dbReference type="ARBA" id="ARBA00022832"/>
    </source>
</evidence>
<keyword evidence="3 13" id="KW-0808">Transferase</keyword>
<dbReference type="Proteomes" id="UP000464378">
    <property type="component" value="Chromosome"/>
</dbReference>
<evidence type="ECO:0000256" key="11">
    <source>
        <dbReference type="ARBA" id="ARBA00023160"/>
    </source>
</evidence>
<dbReference type="GO" id="GO:0016743">
    <property type="term" value="F:carboxyl- or carbamoyltransferase activity"/>
    <property type="evidence" value="ECO:0007669"/>
    <property type="project" value="UniProtKB-UniRule"/>
</dbReference>
<dbReference type="NCBIfam" id="TIGR00515">
    <property type="entry name" value="accD"/>
    <property type="match status" value="1"/>
</dbReference>
<dbReference type="GO" id="GO:0005524">
    <property type="term" value="F:ATP binding"/>
    <property type="evidence" value="ECO:0007669"/>
    <property type="project" value="UniProtKB-KW"/>
</dbReference>
<reference evidence="15" key="1">
    <citation type="submission" date="2019-04" db="EMBL/GenBank/DDBJ databases">
        <authorList>
            <consortium name="Science for Life Laboratories"/>
        </authorList>
    </citation>
    <scope>NUCLEOTIDE SEQUENCE</scope>
    <source>
        <strain evidence="15">MBLW1</strain>
    </source>
</reference>
<name>A0A6C2YKB4_9BACT</name>
<keyword evidence="9 13" id="KW-0067">ATP-binding</keyword>
<dbReference type="PANTHER" id="PTHR42995">
    <property type="entry name" value="ACETYL-COENZYME A CARBOXYLASE CARBOXYL TRANSFERASE SUBUNIT BETA, CHLOROPLASTIC"/>
    <property type="match status" value="1"/>
</dbReference>
<keyword evidence="11 13" id="KW-0275">Fatty acid biosynthesis</keyword>
<dbReference type="KEGG" id="tim:GMBLW1_19400"/>
<evidence type="ECO:0000256" key="9">
    <source>
        <dbReference type="ARBA" id="ARBA00022840"/>
    </source>
</evidence>
<dbReference type="HAMAP" id="MF_01395">
    <property type="entry name" value="AcetylCoA_CT_beta"/>
    <property type="match status" value="1"/>
</dbReference>
<evidence type="ECO:0000256" key="2">
    <source>
        <dbReference type="ARBA" id="ARBA00022516"/>
    </source>
</evidence>
<dbReference type="InterPro" id="IPR034733">
    <property type="entry name" value="AcCoA_carboxyl_beta"/>
</dbReference>
<evidence type="ECO:0000256" key="13">
    <source>
        <dbReference type="HAMAP-Rule" id="MF_01395"/>
    </source>
</evidence>
<dbReference type="Gene3D" id="3.90.226.10">
    <property type="entry name" value="2-enoyl-CoA Hydratase, Chain A, domain 1"/>
    <property type="match status" value="1"/>
</dbReference>
<dbReference type="PANTHER" id="PTHR42995:SF5">
    <property type="entry name" value="ACETYL-COENZYME A CARBOXYLASE CARBOXYL TRANSFERASE SUBUNIT BETA, CHLOROPLASTIC"/>
    <property type="match status" value="1"/>
</dbReference>
<dbReference type="EMBL" id="LR593887">
    <property type="protein sequence ID" value="VTS00147.1"/>
    <property type="molecule type" value="Genomic_DNA"/>
</dbReference>
<dbReference type="SUPFAM" id="SSF52096">
    <property type="entry name" value="ClpP/crotonase"/>
    <property type="match status" value="1"/>
</dbReference>
<feature type="zinc finger region" description="C4-type" evidence="13">
    <location>
        <begin position="19"/>
        <end position="41"/>
    </location>
</feature>
<organism evidence="15">
    <name type="scientific">Tuwongella immobilis</name>
    <dbReference type="NCBI Taxonomy" id="692036"/>
    <lineage>
        <taxon>Bacteria</taxon>
        <taxon>Pseudomonadati</taxon>
        <taxon>Planctomycetota</taxon>
        <taxon>Planctomycetia</taxon>
        <taxon>Gemmatales</taxon>
        <taxon>Gemmataceae</taxon>
        <taxon>Tuwongella</taxon>
    </lineage>
</organism>
<evidence type="ECO:0000256" key="5">
    <source>
        <dbReference type="ARBA" id="ARBA00022741"/>
    </source>
</evidence>
<evidence type="ECO:0000313" key="15">
    <source>
        <dbReference type="EMBL" id="VIP02020.1"/>
    </source>
</evidence>
<evidence type="ECO:0000256" key="8">
    <source>
        <dbReference type="ARBA" id="ARBA00022833"/>
    </source>
</evidence>
<dbReference type="Pfam" id="PF01039">
    <property type="entry name" value="Carboxyl_trans"/>
    <property type="match status" value="1"/>
</dbReference>
<dbReference type="AlphaFoldDB" id="A0A6C2YKB4"/>
<evidence type="ECO:0000256" key="6">
    <source>
        <dbReference type="ARBA" id="ARBA00022771"/>
    </source>
</evidence>
<dbReference type="FunCoup" id="A0A6C2YKB4">
    <property type="interactions" value="396"/>
</dbReference>
<gene>
    <name evidence="13" type="primary">accD</name>
    <name evidence="15" type="ORF">GMBLW1_19400</name>
</gene>
<keyword evidence="7 13" id="KW-0276">Fatty acid metabolism</keyword>
<keyword evidence="13" id="KW-0963">Cytoplasm</keyword>